<dbReference type="InterPro" id="IPR058712">
    <property type="entry name" value="SRA_ScoMcrA"/>
</dbReference>
<evidence type="ECO:0000313" key="2">
    <source>
        <dbReference type="EMBL" id="MFC5136141.1"/>
    </source>
</evidence>
<accession>A0ABD5QVK9</accession>
<comment type="caution">
    <text evidence="2">The sequence shown here is derived from an EMBL/GenBank/DDBJ whole genome shotgun (WGS) entry which is preliminary data.</text>
</comment>
<dbReference type="InterPro" id="IPR003615">
    <property type="entry name" value="HNH_nuc"/>
</dbReference>
<dbReference type="Pfam" id="PF26348">
    <property type="entry name" value="SRA_ScoMcrA"/>
    <property type="match status" value="1"/>
</dbReference>
<dbReference type="AlphaFoldDB" id="A0ABD5QVK9"/>
<name>A0ABD5QVK9_9EURY</name>
<keyword evidence="2" id="KW-0255">Endonuclease</keyword>
<dbReference type="Pfam" id="PF13391">
    <property type="entry name" value="HNH_2"/>
    <property type="match status" value="1"/>
</dbReference>
<keyword evidence="2" id="KW-0540">Nuclease</keyword>
<evidence type="ECO:0000313" key="3">
    <source>
        <dbReference type="Proteomes" id="UP001596145"/>
    </source>
</evidence>
<dbReference type="EMBL" id="JBHSKV010000021">
    <property type="protein sequence ID" value="MFC5136141.1"/>
    <property type="molecule type" value="Genomic_DNA"/>
</dbReference>
<feature type="domain" description="HNH nuclease" evidence="1">
    <location>
        <begin position="168"/>
        <end position="225"/>
    </location>
</feature>
<protein>
    <submittedName>
        <fullName evidence="2">HNH endonuclease</fullName>
    </submittedName>
</protein>
<reference evidence="2 3" key="1">
    <citation type="journal article" date="2019" name="Int. J. Syst. Evol. Microbiol.">
        <title>The Global Catalogue of Microorganisms (GCM) 10K type strain sequencing project: providing services to taxonomists for standard genome sequencing and annotation.</title>
        <authorList>
            <consortium name="The Broad Institute Genomics Platform"/>
            <consortium name="The Broad Institute Genome Sequencing Center for Infectious Disease"/>
            <person name="Wu L."/>
            <person name="Ma J."/>
        </authorList>
    </citation>
    <scope>NUCLEOTIDE SEQUENCE [LARGE SCALE GENOMIC DNA]</scope>
    <source>
        <strain evidence="2 3">CGMCC 1.16026</strain>
    </source>
</reference>
<keyword evidence="2" id="KW-0378">Hydrolase</keyword>
<dbReference type="GO" id="GO:0004519">
    <property type="term" value="F:endonuclease activity"/>
    <property type="evidence" value="ECO:0007669"/>
    <property type="project" value="UniProtKB-KW"/>
</dbReference>
<gene>
    <name evidence="2" type="ORF">ACFPJA_15610</name>
</gene>
<sequence length="277" mass="32037">MRLSDLDLEVGERYTSDRLQSVFDRGMTGRGIEICYDSDDRRYLRLFARGDGPYADKLSGDEFTYVGEGQSGDQELTAGNRYLAEAETAPLPIFFFYKPPGGDAWEYRGRVEVLEFDRVRRNGRRVFEFTLTYDTKERVDRSSHASDISPPKRVETRRSRVIRDTQISSRLKEEYRFECQICGDVRRQSPSERYAEAHHVRPLGSPHDGPDVRSNLIVVCPNHHADFDYGMLSIDPESGRIAHAYDQNVDGTTLETRPDHEIDTEFLRYHNHEIADF</sequence>
<keyword evidence="3" id="KW-1185">Reference proteome</keyword>
<evidence type="ECO:0000259" key="1">
    <source>
        <dbReference type="SMART" id="SM00507"/>
    </source>
</evidence>
<dbReference type="Gene3D" id="1.10.30.50">
    <property type="match status" value="1"/>
</dbReference>
<proteinExistence type="predicted"/>
<dbReference type="CDD" id="cd00085">
    <property type="entry name" value="HNHc"/>
    <property type="match status" value="1"/>
</dbReference>
<organism evidence="2 3">
    <name type="scientific">Halorubrum glutamatedens</name>
    <dbReference type="NCBI Taxonomy" id="2707018"/>
    <lineage>
        <taxon>Archaea</taxon>
        <taxon>Methanobacteriati</taxon>
        <taxon>Methanobacteriota</taxon>
        <taxon>Stenosarchaea group</taxon>
        <taxon>Halobacteria</taxon>
        <taxon>Halobacteriales</taxon>
        <taxon>Haloferacaceae</taxon>
        <taxon>Halorubrum</taxon>
    </lineage>
</organism>
<dbReference type="SMART" id="SM00507">
    <property type="entry name" value="HNHc"/>
    <property type="match status" value="1"/>
</dbReference>
<dbReference type="Proteomes" id="UP001596145">
    <property type="component" value="Unassembled WGS sequence"/>
</dbReference>